<dbReference type="InterPro" id="IPR011011">
    <property type="entry name" value="Znf_FYVE_PHD"/>
</dbReference>
<evidence type="ECO:0000256" key="2">
    <source>
        <dbReference type="ARBA" id="ARBA00022771"/>
    </source>
</evidence>
<dbReference type="EMBL" id="QXFV01000206">
    <property type="protein sequence ID" value="KAE9045746.1"/>
    <property type="molecule type" value="Genomic_DNA"/>
</dbReference>
<dbReference type="PANTHER" id="PTHR13510">
    <property type="entry name" value="FYVE-FINGER-CONTAINING RAB5 EFFECTOR PROTEIN RABENOSYN-5-RELATED"/>
    <property type="match status" value="1"/>
</dbReference>
<feature type="compositionally biased region" description="Acidic residues" evidence="5">
    <location>
        <begin position="469"/>
        <end position="478"/>
    </location>
</feature>
<keyword evidence="3" id="KW-0862">Zinc</keyword>
<evidence type="ECO:0000313" key="9">
    <source>
        <dbReference type="Proteomes" id="UP000429607"/>
    </source>
</evidence>
<evidence type="ECO:0000259" key="6">
    <source>
        <dbReference type="PROSITE" id="PS50178"/>
    </source>
</evidence>
<keyword evidence="10" id="KW-1185">Reference proteome</keyword>
<dbReference type="Proteomes" id="UP000429607">
    <property type="component" value="Unassembled WGS sequence"/>
</dbReference>
<dbReference type="GO" id="GO:0008270">
    <property type="term" value="F:zinc ion binding"/>
    <property type="evidence" value="ECO:0007669"/>
    <property type="project" value="UniProtKB-KW"/>
</dbReference>
<reference evidence="8 10" key="1">
    <citation type="submission" date="2018-08" db="EMBL/GenBank/DDBJ databases">
        <title>Genomic investigation of the strawberry pathogen Phytophthora fragariae indicates pathogenicity is determined by transcriptional variation in three key races.</title>
        <authorList>
            <person name="Adams T.M."/>
            <person name="Armitage A.D."/>
            <person name="Sobczyk M.K."/>
            <person name="Bates H.J."/>
            <person name="Dunwell J.M."/>
            <person name="Nellist C.F."/>
            <person name="Harrison R.J."/>
        </authorList>
    </citation>
    <scope>NUCLEOTIDE SEQUENCE [LARGE SCALE GENOMIC DNA]</scope>
    <source>
        <strain evidence="7 9">SCRP249</strain>
        <strain evidence="8 10">SCRP333</strain>
    </source>
</reference>
<feature type="domain" description="FYVE-type" evidence="6">
    <location>
        <begin position="322"/>
        <end position="395"/>
    </location>
</feature>
<comment type="caution">
    <text evidence="8">The sequence shown here is derived from an EMBL/GenBank/DDBJ whole genome shotgun (WGS) entry which is preliminary data.</text>
</comment>
<dbReference type="Pfam" id="PF01363">
    <property type="entry name" value="FYVE"/>
    <property type="match status" value="1"/>
</dbReference>
<dbReference type="EMBL" id="QXFT01000774">
    <property type="protein sequence ID" value="KAE9336059.1"/>
    <property type="molecule type" value="Genomic_DNA"/>
</dbReference>
<dbReference type="InterPro" id="IPR000306">
    <property type="entry name" value="Znf_FYVE"/>
</dbReference>
<dbReference type="SUPFAM" id="SSF57903">
    <property type="entry name" value="FYVE/PHD zinc finger"/>
    <property type="match status" value="1"/>
</dbReference>
<dbReference type="InterPro" id="IPR017455">
    <property type="entry name" value="Znf_FYVE-rel"/>
</dbReference>
<dbReference type="Gene3D" id="3.30.40.10">
    <property type="entry name" value="Zinc/RING finger domain, C3HC4 (zinc finger)"/>
    <property type="match status" value="1"/>
</dbReference>
<dbReference type="Proteomes" id="UP000434957">
    <property type="component" value="Unassembled WGS sequence"/>
</dbReference>
<keyword evidence="1" id="KW-0479">Metal-binding</keyword>
<proteinExistence type="predicted"/>
<feature type="region of interest" description="Disordered" evidence="5">
    <location>
        <begin position="95"/>
        <end position="136"/>
    </location>
</feature>
<dbReference type="InterPro" id="IPR052727">
    <property type="entry name" value="Rab4/Rab5_effector"/>
</dbReference>
<dbReference type="PROSITE" id="PS50178">
    <property type="entry name" value="ZF_FYVE"/>
    <property type="match status" value="1"/>
</dbReference>
<evidence type="ECO:0000256" key="5">
    <source>
        <dbReference type="SAM" id="MobiDB-lite"/>
    </source>
</evidence>
<protein>
    <recommendedName>
        <fullName evidence="6">FYVE-type domain-containing protein</fullName>
    </recommendedName>
</protein>
<gene>
    <name evidence="7" type="ORF">PR001_g4847</name>
    <name evidence="8" type="ORF">PR003_g12698</name>
</gene>
<feature type="region of interest" description="Disordered" evidence="5">
    <location>
        <begin position="463"/>
        <end position="496"/>
    </location>
</feature>
<dbReference type="AlphaFoldDB" id="A0A6A4F7R6"/>
<sequence length="548" mass="60869">MAAPTFTPVSLSRSQAAQLETMMQQQVQDAVLAHAAQLLKDNKLDSEWRFMSSLGQLKTFKTRGTDSFTSKSSWTTTLERAHNVNDRISTAAHTWTMRSRSSDRSRNGRLSFSRTRSTAGATAGRRDPLDPRPPIQSYRTFGRVQGNYRDIVDAHYAANSTDFVQQQKLLSPVVIDGAVLHTIRATKDSYLGIKWLSENSFAGKHDICFVEMVGYTINTSGQEIGFVALSSVDIPECPELSESTKLTRVRMKRTMLVIPAADTPKATSEIFIMGASETNVSSIIVHAQYRLNMAVLNDISLVIDSQNIATQTLALHENWVPDASRPTCSICNRKFHFMYRRRHHCRLCGEIVCKTCYVTRAVPGADIENESACKPADATVICQKKFCVRCVMGLRLIDKRLDEFSQQISKMLSLNVDNLNIPTTAVALQQPPGSNQCDPAVSCSNEKHTQDIDEMYHIPGSKYLGPAEVDMDDDDETDDRAADAESTAPYEGSDCKYLRPSLPAHSSSYAKLPGLSRRSSSVNFGSDPDIFEEKVILNMDKLSRIVAI</sequence>
<evidence type="ECO:0000256" key="3">
    <source>
        <dbReference type="ARBA" id="ARBA00022833"/>
    </source>
</evidence>
<dbReference type="PANTHER" id="PTHR13510:SF44">
    <property type="entry name" value="RABENOSYN-5"/>
    <property type="match status" value="1"/>
</dbReference>
<dbReference type="InterPro" id="IPR013083">
    <property type="entry name" value="Znf_RING/FYVE/PHD"/>
</dbReference>
<evidence type="ECO:0000256" key="4">
    <source>
        <dbReference type="PROSITE-ProRule" id="PRU00091"/>
    </source>
</evidence>
<evidence type="ECO:0000313" key="8">
    <source>
        <dbReference type="EMBL" id="KAE9336059.1"/>
    </source>
</evidence>
<accession>A0A6A4F7R6</accession>
<evidence type="ECO:0000256" key="1">
    <source>
        <dbReference type="ARBA" id="ARBA00022723"/>
    </source>
</evidence>
<dbReference type="SMART" id="SM00064">
    <property type="entry name" value="FYVE"/>
    <property type="match status" value="1"/>
</dbReference>
<keyword evidence="2 4" id="KW-0863">Zinc-finger</keyword>
<name>A0A6A4F7R6_9STRA</name>
<organism evidence="8 10">
    <name type="scientific">Phytophthora rubi</name>
    <dbReference type="NCBI Taxonomy" id="129364"/>
    <lineage>
        <taxon>Eukaryota</taxon>
        <taxon>Sar</taxon>
        <taxon>Stramenopiles</taxon>
        <taxon>Oomycota</taxon>
        <taxon>Peronosporomycetes</taxon>
        <taxon>Peronosporales</taxon>
        <taxon>Peronosporaceae</taxon>
        <taxon>Phytophthora</taxon>
    </lineage>
</organism>
<evidence type="ECO:0000313" key="7">
    <source>
        <dbReference type="EMBL" id="KAE9045746.1"/>
    </source>
</evidence>
<evidence type="ECO:0000313" key="10">
    <source>
        <dbReference type="Proteomes" id="UP000434957"/>
    </source>
</evidence>